<dbReference type="EMBL" id="KJ489399">
    <property type="protein sequence ID" value="AHZ10237.1"/>
    <property type="molecule type" value="Genomic_DNA"/>
</dbReference>
<accession>A0A024B1J9</accession>
<evidence type="ECO:0000313" key="1">
    <source>
        <dbReference type="EMBL" id="AHZ10237.1"/>
    </source>
</evidence>
<sequence length="258" mass="28631">MTVMGFKDIIEREINKGGVKVMAVIDMEKDVKKETLIQGAVTASWGSEDALTVELEEKVIKLYTNDEKVTSIQAKLDLSAGKIYRILRRNGVPKRRGPYNRESAQRMLELNDYEKKCIADLYIVGKPVLDIAKKFGINYQTVYDILDERAIVRRSEKGIAPNAKGKKAIGDVDYDVMTSGGVTYAGKPIVAKVDPKTAREVIDKLNAMKASGELRAQIIPAEPEVTEVAGKVILKGKDVLVDIYVPKEDVSNIVVQYK</sequence>
<reference evidence="2" key="1">
    <citation type="submission" date="2014-09" db="EMBL/GenBank/DDBJ databases">
        <authorList>
            <person name="Sauder A.B."/>
            <person name="McKenzie Q.R."/>
            <person name="Temple L.M."/>
            <person name="Alexis B.K."/>
            <person name="Al-Atrache Z."/>
            <person name="Lewis L.O."/>
            <person name="Loesser-Casey K.E."/>
            <person name="Mitchell K.J."/>
        </authorList>
    </citation>
    <scope>NUCLEOTIDE SEQUENCE [LARGE SCALE GENOMIC DNA]</scope>
</reference>
<dbReference type="GeneID" id="19526219"/>
<protein>
    <submittedName>
        <fullName evidence="1">Uncharacterized protein</fullName>
    </submittedName>
</protein>
<evidence type="ECO:0000313" key="2">
    <source>
        <dbReference type="Proteomes" id="UP000026900"/>
    </source>
</evidence>
<dbReference type="RefSeq" id="YP_009036668.1">
    <property type="nucleotide sequence ID" value="NC_024213.1"/>
</dbReference>
<dbReference type="Proteomes" id="UP000026900">
    <property type="component" value="Segment"/>
</dbReference>
<proteinExistence type="predicted"/>
<keyword evidence="2" id="KW-1185">Reference proteome</keyword>
<dbReference type="Gene3D" id="1.10.10.60">
    <property type="entry name" value="Homeodomain-like"/>
    <property type="match status" value="2"/>
</dbReference>
<name>A0A024B1J9_9CAUD</name>
<organism evidence="1 2">
    <name type="scientific">Bacillus phage Hakuna</name>
    <dbReference type="NCBI Taxonomy" id="1486659"/>
    <lineage>
        <taxon>Viruses</taxon>
        <taxon>Duplodnaviria</taxon>
        <taxon>Heunggongvirae</taxon>
        <taxon>Uroviricota</taxon>
        <taxon>Caudoviricetes</taxon>
        <taxon>Herelleviridae</taxon>
        <taxon>Bastillevirinae</taxon>
        <taxon>Wphvirus</taxon>
        <taxon>Wphvirus hakuna</taxon>
    </lineage>
</organism>
<dbReference type="KEGG" id="vg:19526219"/>